<dbReference type="InterPro" id="IPR013230">
    <property type="entry name" value="Peptidase_M15A_C"/>
</dbReference>
<keyword evidence="2" id="KW-0378">Hydrolase</keyword>
<dbReference type="GO" id="GO:0004180">
    <property type="term" value="F:carboxypeptidase activity"/>
    <property type="evidence" value="ECO:0007669"/>
    <property type="project" value="UniProtKB-KW"/>
</dbReference>
<dbReference type="Proteomes" id="UP001055658">
    <property type="component" value="Chromosome"/>
</dbReference>
<keyword evidence="2" id="KW-0121">Carboxypeptidase</keyword>
<keyword evidence="2" id="KW-0645">Protease</keyword>
<reference evidence="2" key="1">
    <citation type="submission" date="2022-02" db="EMBL/GenBank/DDBJ databases">
        <title>Coral-associated bacteria.</title>
        <authorList>
            <person name="Tang K."/>
            <person name="Wang X."/>
        </authorList>
    </citation>
    <scope>NUCLEOTIDE SEQUENCE</scope>
    <source>
        <strain evidence="2">SCSIO 43006</strain>
    </source>
</reference>
<dbReference type="Pfam" id="PF08291">
    <property type="entry name" value="Peptidase_M15_3"/>
    <property type="match status" value="1"/>
</dbReference>
<dbReference type="RefSeq" id="WP_252085303.1">
    <property type="nucleotide sequence ID" value="NZ_CP092418.1"/>
</dbReference>
<name>A0ABY4VJE9_9GAMM</name>
<dbReference type="EMBL" id="CP092418">
    <property type="protein sequence ID" value="USD22950.1"/>
    <property type="molecule type" value="Genomic_DNA"/>
</dbReference>
<gene>
    <name evidence="2" type="ORF">MJO52_07385</name>
</gene>
<dbReference type="InterPro" id="IPR009045">
    <property type="entry name" value="Zn_M74/Hedgehog-like"/>
</dbReference>
<evidence type="ECO:0000313" key="3">
    <source>
        <dbReference type="Proteomes" id="UP001055658"/>
    </source>
</evidence>
<evidence type="ECO:0000259" key="1">
    <source>
        <dbReference type="Pfam" id="PF08291"/>
    </source>
</evidence>
<organism evidence="2 3">
    <name type="scientific">Microbulbifer variabilis</name>
    <dbReference type="NCBI Taxonomy" id="266805"/>
    <lineage>
        <taxon>Bacteria</taxon>
        <taxon>Pseudomonadati</taxon>
        <taxon>Pseudomonadota</taxon>
        <taxon>Gammaproteobacteria</taxon>
        <taxon>Cellvibrionales</taxon>
        <taxon>Microbulbiferaceae</taxon>
        <taxon>Microbulbifer</taxon>
    </lineage>
</organism>
<sequence length="107" mass="11865">MSQKDYFTEPEFTCCCDKNHFKDETLNRLIKVRECHGKPIVINSGCCCPVHNAHVNATMTHTARQAVDVQVALGGAYRLIQIAQEEDFTGIGVKQKGAFKRTIPSPG</sequence>
<proteinExistence type="predicted"/>
<accession>A0ABY4VJE9</accession>
<dbReference type="Gene3D" id="3.30.1380.10">
    <property type="match status" value="1"/>
</dbReference>
<feature type="domain" description="Peptidase M15A C-terminal" evidence="1">
    <location>
        <begin position="13"/>
        <end position="96"/>
    </location>
</feature>
<protein>
    <submittedName>
        <fullName evidence="2">D-Ala-D-Ala carboxypeptidase family metallohydrolase</fullName>
    </submittedName>
</protein>
<keyword evidence="3" id="KW-1185">Reference proteome</keyword>
<evidence type="ECO:0000313" key="2">
    <source>
        <dbReference type="EMBL" id="USD22950.1"/>
    </source>
</evidence>
<dbReference type="SUPFAM" id="SSF55166">
    <property type="entry name" value="Hedgehog/DD-peptidase"/>
    <property type="match status" value="1"/>
</dbReference>